<organism evidence="10 11">
    <name type="scientific">Globodera pallida</name>
    <name type="common">Potato cyst nematode worm</name>
    <name type="synonym">Heterodera pallida</name>
    <dbReference type="NCBI Taxonomy" id="36090"/>
    <lineage>
        <taxon>Eukaryota</taxon>
        <taxon>Metazoa</taxon>
        <taxon>Ecdysozoa</taxon>
        <taxon>Nematoda</taxon>
        <taxon>Chromadorea</taxon>
        <taxon>Rhabditida</taxon>
        <taxon>Tylenchina</taxon>
        <taxon>Tylenchomorpha</taxon>
        <taxon>Tylenchoidea</taxon>
        <taxon>Heteroderidae</taxon>
        <taxon>Heteroderinae</taxon>
        <taxon>Globodera</taxon>
    </lineage>
</organism>
<accession>A0A183CJF9</accession>
<feature type="compositionally biased region" description="Low complexity" evidence="8">
    <location>
        <begin position="796"/>
        <end position="807"/>
    </location>
</feature>
<dbReference type="InterPro" id="IPR050331">
    <property type="entry name" value="Zinc_finger"/>
</dbReference>
<feature type="region of interest" description="Disordered" evidence="8">
    <location>
        <begin position="684"/>
        <end position="709"/>
    </location>
</feature>
<name>A0A183CJF9_GLOPA</name>
<dbReference type="PROSITE" id="PS00028">
    <property type="entry name" value="ZINC_FINGER_C2H2_1"/>
    <property type="match status" value="2"/>
</dbReference>
<evidence type="ECO:0000256" key="4">
    <source>
        <dbReference type="ARBA" id="ARBA00022771"/>
    </source>
</evidence>
<evidence type="ECO:0000256" key="3">
    <source>
        <dbReference type="ARBA" id="ARBA00022737"/>
    </source>
</evidence>
<evidence type="ECO:0000256" key="6">
    <source>
        <dbReference type="ARBA" id="ARBA00023242"/>
    </source>
</evidence>
<dbReference type="PANTHER" id="PTHR16515">
    <property type="entry name" value="PR DOMAIN ZINC FINGER PROTEIN"/>
    <property type="match status" value="1"/>
</dbReference>
<evidence type="ECO:0000313" key="10">
    <source>
        <dbReference type="Proteomes" id="UP000050741"/>
    </source>
</evidence>
<reference evidence="10" key="1">
    <citation type="submission" date="2013-12" db="EMBL/GenBank/DDBJ databases">
        <authorList>
            <person name="Aslett M."/>
        </authorList>
    </citation>
    <scope>NUCLEOTIDE SEQUENCE [LARGE SCALE GENOMIC DNA]</scope>
    <source>
        <strain evidence="10">Lindley</strain>
    </source>
</reference>
<dbReference type="GO" id="GO:0005634">
    <property type="term" value="C:nucleus"/>
    <property type="evidence" value="ECO:0007669"/>
    <property type="project" value="UniProtKB-SubCell"/>
</dbReference>
<evidence type="ECO:0000256" key="8">
    <source>
        <dbReference type="SAM" id="MobiDB-lite"/>
    </source>
</evidence>
<feature type="region of interest" description="Disordered" evidence="8">
    <location>
        <begin position="746"/>
        <end position="771"/>
    </location>
</feature>
<feature type="compositionally biased region" description="Polar residues" evidence="8">
    <location>
        <begin position="601"/>
        <end position="610"/>
    </location>
</feature>
<evidence type="ECO:0000256" key="2">
    <source>
        <dbReference type="ARBA" id="ARBA00022723"/>
    </source>
</evidence>
<dbReference type="PROSITE" id="PS50157">
    <property type="entry name" value="ZINC_FINGER_C2H2_2"/>
    <property type="match status" value="3"/>
</dbReference>
<dbReference type="AlphaFoldDB" id="A0A183CJF9"/>
<feature type="domain" description="C2H2-type" evidence="9">
    <location>
        <begin position="519"/>
        <end position="542"/>
    </location>
</feature>
<evidence type="ECO:0000313" key="11">
    <source>
        <dbReference type="WBParaSite" id="GPLIN_001301500"/>
    </source>
</evidence>
<dbReference type="WBParaSite" id="GPLIN_001301500">
    <property type="protein sequence ID" value="GPLIN_001301500"/>
    <property type="gene ID" value="GPLIN_001301500"/>
</dbReference>
<comment type="subcellular location">
    <subcellularLocation>
        <location evidence="1">Nucleus</location>
    </subcellularLocation>
</comment>
<dbReference type="InterPro" id="IPR013087">
    <property type="entry name" value="Znf_C2H2_type"/>
</dbReference>
<dbReference type="GO" id="GO:0008270">
    <property type="term" value="F:zinc ion binding"/>
    <property type="evidence" value="ECO:0007669"/>
    <property type="project" value="UniProtKB-KW"/>
</dbReference>
<feature type="region of interest" description="Disordered" evidence="8">
    <location>
        <begin position="796"/>
        <end position="822"/>
    </location>
</feature>
<dbReference type="InterPro" id="IPR036236">
    <property type="entry name" value="Znf_C2H2_sf"/>
</dbReference>
<feature type="domain" description="C2H2-type" evidence="9">
    <location>
        <begin position="546"/>
        <end position="574"/>
    </location>
</feature>
<keyword evidence="10" id="KW-1185">Reference proteome</keyword>
<keyword evidence="6" id="KW-0539">Nucleus</keyword>
<keyword evidence="3" id="KW-0677">Repeat</keyword>
<feature type="compositionally biased region" description="Basic and acidic residues" evidence="8">
    <location>
        <begin position="613"/>
        <end position="627"/>
    </location>
</feature>
<keyword evidence="5" id="KW-0862">Zinc</keyword>
<reference evidence="10" key="2">
    <citation type="submission" date="2014-05" db="EMBL/GenBank/DDBJ databases">
        <title>The genome and life-stage specific transcriptomes of Globodera pallida elucidate key aspects of plant parasitism by a cyst nematode.</title>
        <authorList>
            <person name="Cotton J.A."/>
            <person name="Lilley C.J."/>
            <person name="Jones L.M."/>
            <person name="Kikuchi T."/>
            <person name="Reid A.J."/>
            <person name="Thorpe P."/>
            <person name="Tsai I.J."/>
            <person name="Beasley H."/>
            <person name="Blok V."/>
            <person name="Cock P.J.A."/>
            <person name="Van den Akker S.E."/>
            <person name="Holroyd N."/>
            <person name="Hunt M."/>
            <person name="Mantelin S."/>
            <person name="Naghra H."/>
            <person name="Pain A."/>
            <person name="Palomares-Rius J.E."/>
            <person name="Zarowiecki M."/>
            <person name="Berriman M."/>
            <person name="Jones J.T."/>
            <person name="Urwin P.E."/>
        </authorList>
    </citation>
    <scope>NUCLEOTIDE SEQUENCE [LARGE SCALE GENOMIC DNA]</scope>
    <source>
        <strain evidence="10">Lindley</strain>
    </source>
</reference>
<keyword evidence="2" id="KW-0479">Metal-binding</keyword>
<dbReference type="GO" id="GO:0010468">
    <property type="term" value="P:regulation of gene expression"/>
    <property type="evidence" value="ECO:0007669"/>
    <property type="project" value="TreeGrafter"/>
</dbReference>
<reference evidence="11" key="3">
    <citation type="submission" date="2016-06" db="UniProtKB">
        <authorList>
            <consortium name="WormBaseParasite"/>
        </authorList>
    </citation>
    <scope>IDENTIFICATION</scope>
</reference>
<dbReference type="Proteomes" id="UP000050741">
    <property type="component" value="Unassembled WGS sequence"/>
</dbReference>
<protein>
    <submittedName>
        <fullName evidence="11">F-box domain-containing protein</fullName>
    </submittedName>
</protein>
<proteinExistence type="predicted"/>
<dbReference type="SUPFAM" id="SSF57667">
    <property type="entry name" value="beta-beta-alpha zinc fingers"/>
    <property type="match status" value="2"/>
</dbReference>
<sequence>MESPIKEQLLRVDIQTREFNVVCSDVLKRLLSMDSAEELPMIGPSFAFDLRQTSDLANRLRLKLHPFRLGDPIFEVFRFLSRKELFHSVQLVDRRMRAIVSQRGAHWPRFRFHQLQMFGDDELKRTSKMFLFKNAVQLKPPPAELSTIFTSLPSKVELDKSDENLLADPVELVVHHSGNAENGRPSSVFFFIDVEEAAAEAEGEEEDNSEERWEDGGCVRCGGRRGRAVGTKFFFRLPNSLSTAMALSHCVWLFREFSKAHFDEVRLELYRLTNAFHLLLHRFAAKRHCLPLLCRTLQTFHPLSVQFLQLFVRPSERASVWDLHGTTEFFCYLVRGQRRQTQPAEEANDGPNGQRTPDRFSAWGFVPQAVVIPSTDSFSSVSAMGEMSFFDALIHYARLTKCPDKIVKRISLNFKQNPSPWPHIVPGMRLIYRTQTMQVDEETEEGDEAEKECVEMRYRLCGVANSGKFEVRVECEPGRVNEEMELGMEEDGKNGRGKRRLLVDASSSPLKRPDLKGTFRCSYCLKQFCHSSSLSRHRMQAHFRRFRCAQCRIPFGNSDALRVHMSNEHNIGRAFLCRCCNWAFRDKNALHEHLRGRRTDQTTGEDNNGISLKGEERRNPSPKEGRTGDTMPIPIGDVPSSIGLSLDQLSLANEQNTLMATIWSNILLNQSQLRHHLANGRAAAAATGVEQENMPKTDGGGGPNRPSGQIVDFTFAHHLASAFTSSQAQPSSSSFLPAMPTGTTVIVQNGVPSSSSSSSSTSSSSSSSSSASSLSSSSFSNNCLIHSSSLPLGSSSFDSDSELSSHSQTISPTHSDRGTRRFVPPTQKQQNVAGGATNFHQNVAQQQAEAQCAHCLVAKPRLLLAQARSSYLEATTVSFQNELLRLNAKCLLAEQCVRRLEMELRQWRERNDFLRFRLLECREKTLEIIAGGGTAGAQTELSKFVGDVLKITLV</sequence>
<evidence type="ECO:0000259" key="9">
    <source>
        <dbReference type="PROSITE" id="PS50157"/>
    </source>
</evidence>
<evidence type="ECO:0000256" key="1">
    <source>
        <dbReference type="ARBA" id="ARBA00004123"/>
    </source>
</evidence>
<feature type="compositionally biased region" description="Low complexity" evidence="8">
    <location>
        <begin position="753"/>
        <end position="771"/>
    </location>
</feature>
<dbReference type="SMART" id="SM00355">
    <property type="entry name" value="ZnF_C2H2"/>
    <property type="match status" value="3"/>
</dbReference>
<feature type="region of interest" description="Disordered" evidence="8">
    <location>
        <begin position="595"/>
        <end position="634"/>
    </location>
</feature>
<evidence type="ECO:0000256" key="7">
    <source>
        <dbReference type="PROSITE-ProRule" id="PRU00042"/>
    </source>
</evidence>
<keyword evidence="4 7" id="KW-0863">Zinc-finger</keyword>
<dbReference type="PANTHER" id="PTHR16515:SF49">
    <property type="entry name" value="GASTRULA ZINC FINGER PROTEIN XLCGF49.1-LIKE-RELATED"/>
    <property type="match status" value="1"/>
</dbReference>
<evidence type="ECO:0000256" key="5">
    <source>
        <dbReference type="ARBA" id="ARBA00022833"/>
    </source>
</evidence>
<dbReference type="Gene3D" id="3.30.160.60">
    <property type="entry name" value="Classic Zinc Finger"/>
    <property type="match status" value="1"/>
</dbReference>
<feature type="domain" description="C2H2-type" evidence="9">
    <location>
        <begin position="575"/>
        <end position="603"/>
    </location>
</feature>